<evidence type="ECO:0000313" key="3">
    <source>
        <dbReference type="Proteomes" id="UP000030104"/>
    </source>
</evidence>
<dbReference type="Proteomes" id="UP000030104">
    <property type="component" value="Unassembled WGS sequence"/>
</dbReference>
<evidence type="ECO:0000313" key="2">
    <source>
        <dbReference type="EMBL" id="KGO66502.1"/>
    </source>
</evidence>
<keyword evidence="3" id="KW-1185">Reference proteome</keyword>
<dbReference type="STRING" id="40296.A0A0A2KF99"/>
<dbReference type="PhylomeDB" id="A0A0A2KF99"/>
<protein>
    <submittedName>
        <fullName evidence="2">Uncharacterized protein</fullName>
    </submittedName>
</protein>
<dbReference type="EMBL" id="JQGA01001407">
    <property type="protein sequence ID" value="KGO66502.1"/>
    <property type="molecule type" value="Genomic_DNA"/>
</dbReference>
<dbReference type="HOGENOM" id="CLU_2250978_0_0_1"/>
<name>A0A0A2KF99_PENIT</name>
<comment type="caution">
    <text evidence="2">The sequence shown here is derived from an EMBL/GenBank/DDBJ whole genome shotgun (WGS) entry which is preliminary data.</text>
</comment>
<proteinExistence type="predicted"/>
<evidence type="ECO:0000256" key="1">
    <source>
        <dbReference type="SAM" id="MobiDB-lite"/>
    </source>
</evidence>
<accession>A0A0A2KF99</accession>
<reference evidence="2 3" key="1">
    <citation type="journal article" date="2015" name="Mol. Plant Microbe Interact.">
        <title>Genome, transcriptome, and functional analyses of Penicillium expansum provide new insights into secondary metabolism and pathogenicity.</title>
        <authorList>
            <person name="Ballester A.R."/>
            <person name="Marcet-Houben M."/>
            <person name="Levin E."/>
            <person name="Sela N."/>
            <person name="Selma-Lazaro C."/>
            <person name="Carmona L."/>
            <person name="Wisniewski M."/>
            <person name="Droby S."/>
            <person name="Gonzalez-Candelas L."/>
            <person name="Gabaldon T."/>
        </authorList>
    </citation>
    <scope>NUCLEOTIDE SEQUENCE [LARGE SCALE GENOMIC DNA]</scope>
    <source>
        <strain evidence="2 3">PHI-1</strain>
    </source>
</reference>
<gene>
    <name evidence="2" type="ORF">PITC_012200</name>
</gene>
<organism evidence="2 3">
    <name type="scientific">Penicillium italicum</name>
    <name type="common">Blue mold</name>
    <dbReference type="NCBI Taxonomy" id="40296"/>
    <lineage>
        <taxon>Eukaryota</taxon>
        <taxon>Fungi</taxon>
        <taxon>Dikarya</taxon>
        <taxon>Ascomycota</taxon>
        <taxon>Pezizomycotina</taxon>
        <taxon>Eurotiomycetes</taxon>
        <taxon>Eurotiomycetidae</taxon>
        <taxon>Eurotiales</taxon>
        <taxon>Aspergillaceae</taxon>
        <taxon>Penicillium</taxon>
    </lineage>
</organism>
<sequence length="104" mass="11785">MSMHQDLDDAICILALISDHSTGLEESIQEIEARDTDEESQTHPHDEEVDDPEDPTVLGAIPENEQYRIELKNQLVVILQNDVDYGTSTSPFFKLLCLMKKQSI</sequence>
<dbReference type="OrthoDB" id="6612291at2759"/>
<dbReference type="AlphaFoldDB" id="A0A0A2KF99"/>
<feature type="region of interest" description="Disordered" evidence="1">
    <location>
        <begin position="25"/>
        <end position="56"/>
    </location>
</feature>